<dbReference type="GO" id="GO:0048188">
    <property type="term" value="C:Set1C/COMPASS complex"/>
    <property type="evidence" value="ECO:0007669"/>
    <property type="project" value="InterPro"/>
</dbReference>
<dbReference type="OrthoDB" id="308383at2759"/>
<dbReference type="PIRSF" id="PIRSF037104">
    <property type="entry name" value="Histone_H3-K4_mtfrase_Set1_fun"/>
    <property type="match status" value="1"/>
</dbReference>
<dbReference type="InterPro" id="IPR024636">
    <property type="entry name" value="SET_assoc"/>
</dbReference>
<feature type="domain" description="Post-SET" evidence="22">
    <location>
        <begin position="1223"/>
        <end position="1239"/>
    </location>
</feature>
<keyword evidence="10 16" id="KW-0539">Nucleus</keyword>
<feature type="compositionally biased region" description="Polar residues" evidence="19">
    <location>
        <begin position="110"/>
        <end position="119"/>
    </location>
</feature>
<evidence type="ECO:0000256" key="18">
    <source>
        <dbReference type="SAM" id="Coils"/>
    </source>
</evidence>
<feature type="compositionally biased region" description="Low complexity" evidence="19">
    <location>
        <begin position="38"/>
        <end position="51"/>
    </location>
</feature>
<comment type="subunit">
    <text evidence="16">Component of the COMPASS (Set1C) complex.</text>
</comment>
<evidence type="ECO:0000256" key="14">
    <source>
        <dbReference type="ARBA" id="ARBA00047583"/>
    </source>
</evidence>
<feature type="compositionally biased region" description="Basic residues" evidence="19">
    <location>
        <begin position="612"/>
        <end position="634"/>
    </location>
</feature>
<comment type="catalytic activity">
    <reaction evidence="13 16">
        <text>L-lysyl(4)-[histone H3] + 3 S-adenosyl-L-methionine = N(6),N(6),N(6)-trimethyl-L-lysyl(4)-[histone H3] + 3 S-adenosyl-L-homocysteine + 3 H(+)</text>
        <dbReference type="Rhea" id="RHEA:60260"/>
        <dbReference type="Rhea" id="RHEA-COMP:15537"/>
        <dbReference type="Rhea" id="RHEA-COMP:15547"/>
        <dbReference type="ChEBI" id="CHEBI:15378"/>
        <dbReference type="ChEBI" id="CHEBI:29969"/>
        <dbReference type="ChEBI" id="CHEBI:57856"/>
        <dbReference type="ChEBI" id="CHEBI:59789"/>
        <dbReference type="ChEBI" id="CHEBI:61961"/>
        <dbReference type="EC" id="2.1.1.354"/>
    </reaction>
</comment>
<dbReference type="AlphaFoldDB" id="A0A8K0PJC6"/>
<dbReference type="Proteomes" id="UP000809789">
    <property type="component" value="Unassembled WGS sequence"/>
</dbReference>
<feature type="compositionally biased region" description="Polar residues" evidence="19">
    <location>
        <begin position="1"/>
        <end position="11"/>
    </location>
</feature>
<dbReference type="PROSITE" id="PS51572">
    <property type="entry name" value="SAM_MT43_1"/>
    <property type="match status" value="1"/>
</dbReference>
<dbReference type="GO" id="GO:0032259">
    <property type="term" value="P:methylation"/>
    <property type="evidence" value="ECO:0007669"/>
    <property type="project" value="UniProtKB-KW"/>
</dbReference>
<feature type="compositionally biased region" description="Polar residues" evidence="19">
    <location>
        <begin position="90"/>
        <end position="101"/>
    </location>
</feature>
<gene>
    <name evidence="23" type="ORF">KVT40_002011</name>
</gene>
<comment type="catalytic activity">
    <reaction evidence="14">
        <text>N(6)-methyl-L-lysyl(4)-[histone H3] + S-adenosyl-L-methionine = N(6),N(6)-dimethyl-L-lysyl(4)-[histone H3] + S-adenosyl-L-homocysteine + H(+)</text>
        <dbReference type="Rhea" id="RHEA:60268"/>
        <dbReference type="Rhea" id="RHEA-COMP:15540"/>
        <dbReference type="Rhea" id="RHEA-COMP:15543"/>
        <dbReference type="ChEBI" id="CHEBI:15378"/>
        <dbReference type="ChEBI" id="CHEBI:57856"/>
        <dbReference type="ChEBI" id="CHEBI:59789"/>
        <dbReference type="ChEBI" id="CHEBI:61929"/>
        <dbReference type="ChEBI" id="CHEBI:61976"/>
    </reaction>
</comment>
<dbReference type="SMART" id="SM01291">
    <property type="entry name" value="N-SET"/>
    <property type="match status" value="1"/>
</dbReference>
<feature type="region of interest" description="Disordered" evidence="19">
    <location>
        <begin position="328"/>
        <end position="396"/>
    </location>
</feature>
<evidence type="ECO:0000256" key="10">
    <source>
        <dbReference type="ARBA" id="ARBA00023242"/>
    </source>
</evidence>
<evidence type="ECO:0000256" key="2">
    <source>
        <dbReference type="ARBA" id="ARBA00004286"/>
    </source>
</evidence>
<dbReference type="PROSITE" id="PS50102">
    <property type="entry name" value="RRM"/>
    <property type="match status" value="1"/>
</dbReference>
<comment type="function">
    <text evidence="16">Catalytic component of the COMPASS (Set1C) complex that specifically mono-, di- and trimethylates histone H3 to form H3K4me1/2/3. COMPASS recognizes ubiquitinated H2B on one face of the nucleosome which stimulates the methylation of H3 on the opposing face.</text>
</comment>
<evidence type="ECO:0000256" key="5">
    <source>
        <dbReference type="ARBA" id="ARBA00022454"/>
    </source>
</evidence>
<evidence type="ECO:0000256" key="1">
    <source>
        <dbReference type="ARBA" id="ARBA00004123"/>
    </source>
</evidence>
<dbReference type="GO" id="GO:0003723">
    <property type="term" value="F:RNA binding"/>
    <property type="evidence" value="ECO:0007669"/>
    <property type="project" value="UniProtKB-UniRule"/>
</dbReference>
<evidence type="ECO:0000256" key="13">
    <source>
        <dbReference type="ARBA" id="ARBA00047571"/>
    </source>
</evidence>
<evidence type="ECO:0000256" key="17">
    <source>
        <dbReference type="PROSITE-ProRule" id="PRU00176"/>
    </source>
</evidence>
<dbReference type="Pfam" id="PF00076">
    <property type="entry name" value="RRM_1"/>
    <property type="match status" value="1"/>
</dbReference>
<evidence type="ECO:0000259" key="21">
    <source>
        <dbReference type="PROSITE" id="PS50280"/>
    </source>
</evidence>
<evidence type="ECO:0000256" key="3">
    <source>
        <dbReference type="ARBA" id="ARBA00012182"/>
    </source>
</evidence>
<evidence type="ECO:0000256" key="8">
    <source>
        <dbReference type="ARBA" id="ARBA00022691"/>
    </source>
</evidence>
<keyword evidence="9 16" id="KW-0156">Chromatin regulator</keyword>
<dbReference type="InterPro" id="IPR044570">
    <property type="entry name" value="Set1-like"/>
</dbReference>
<proteinExistence type="predicted"/>
<feature type="region of interest" description="Disordered" evidence="19">
    <location>
        <begin position="1"/>
        <end position="139"/>
    </location>
</feature>
<dbReference type="Gene3D" id="3.30.70.330">
    <property type="match status" value="1"/>
</dbReference>
<dbReference type="InterPro" id="IPR001214">
    <property type="entry name" value="SET_dom"/>
</dbReference>
<comment type="subunit">
    <text evidence="12">Component of the Set1C/COMPASS complex.</text>
</comment>
<keyword evidence="8 16" id="KW-0949">S-adenosyl-L-methionine</keyword>
<feature type="compositionally biased region" description="Polar residues" evidence="19">
    <location>
        <begin position="351"/>
        <end position="362"/>
    </location>
</feature>
<sequence length="1239" mass="138489">MASSGLQNGRSPLSRRPDQRLEDGRNSDSGDLLNGVGSSSSHNSTASSVFSTNAQAHKANGRSSTWAATPLTIPESSPLKAPSPMPGTTPGRSHLTSTPAQRFTPDASRENSGNATPLASTPRDRKQARPPAGEAKGYRAVWDPELDVKLGKEEKRKMKPKIKSFGSETYEPDAPPDPRLAIVGYMTGKCTPPNATSKSRLRVAPYSLKPYSHDPKTSIGPGPPKQVVVTGFDPFTSDSQLKTFFSSYGEVAEVQNQTDPNTASFLGICLIRYRDSRSARVSSVPAATAARRAEKEGTGERMGLKTIRVECDREGRKCKRYVERVLKKAQAEEEAERERVRAKAVPVLSKAPSQAAASTPHPSESPAPPMNAPTGPSGRVVTKPPEGPKAAIQKTGANALIEDEPILSKIKRKPYILLPASSVPVLGTTIPHLKKRLKAFEWKEVRLDQSGYYVIFDDSKRGEDETVRCFNECNNTPLFTYTMSLECQQYGNPDYERSPSPERVMAENRKKEEIERLQHEEDEDLEIEKQHRAEDLDPVKGALDQLISELRSKIMDDIKVRVAIPSLYECLDPVRHAAKRRKLGLSDAMDNENKVPSVLLNKALDASPGSPRGRRPLSHSKPLRPHDPHSHRRGLNSNNAYQDERRSKRPAPRAAPARPLHFRLQDMFRDDEDDSDDERRTSITRDTEDVESRPMSRTSRTSTPFESDLNDTPKHKKRKTDHVIWDTEDEQEVFPSHYKKLLGDILGKRTEDMAVGELQQIINVLSSHKPDSSLLERARTELSYRKRMKFDDDLFKTGGTPTGQSTPMRDGATNDLLEHDAGDAMSIDDKEVSVKKEKVKKKRKTKKELALERQELEQQAQEVAENAVEDEVAVEKLEEQVRRIVYEEEIEEDYIDPELGAKVEWGVSTDEPRRTVEDEDNLVLDIDGWQHLVKDQEDLALLHKAMSTSANAPINDIKLWTWKQKEIKALNNGGIMGPVNVETHISGYYVPNPTGSARTEGIKKILELEKSKYLPHRIRVQKAREEREALAKSDPSGAAEAAKQAAAAAAKVTATATSRTARANNRRMVNDINLQKQNASGAETDAFRFNQLKKRKKLVKFDRSAIHGWGLYSEENIPAGDLIIEYVGEKVRQKVADMREEMYDRQGVGSSYLFRMVDDEIIDATKKGGIARFINHSCTPNCTAKIIKVEGTRRIVIYALKDIVKNDELTYDYKFEREYGSTDRIPCLCGSVGCKGFLN</sequence>
<reference evidence="23" key="1">
    <citation type="submission" date="2021-07" db="EMBL/GenBank/DDBJ databases">
        <title>Elsinoe batatas strain:CRI-CJ2 Genome sequencing and assembly.</title>
        <authorList>
            <person name="Huang L."/>
        </authorList>
    </citation>
    <scope>NUCLEOTIDE SEQUENCE</scope>
    <source>
        <strain evidence="23">CRI-CJ2</strain>
    </source>
</reference>
<comment type="subcellular location">
    <subcellularLocation>
        <location evidence="2">Chromosome</location>
    </subcellularLocation>
    <subcellularLocation>
        <location evidence="1 16">Nucleus</location>
    </subcellularLocation>
</comment>
<protein>
    <recommendedName>
        <fullName evidence="4 16">Histone-lysine N-methyltransferase, H3 lysine-4 specific</fullName>
        <ecNumber evidence="3 16">2.1.1.354</ecNumber>
    </recommendedName>
</protein>
<evidence type="ECO:0000256" key="6">
    <source>
        <dbReference type="ARBA" id="ARBA00022603"/>
    </source>
</evidence>
<dbReference type="Pfam" id="PF11764">
    <property type="entry name" value="N-SET"/>
    <property type="match status" value="1"/>
</dbReference>
<evidence type="ECO:0000259" key="22">
    <source>
        <dbReference type="PROSITE" id="PS50868"/>
    </source>
</evidence>
<dbReference type="GO" id="GO:0005694">
    <property type="term" value="C:chromosome"/>
    <property type="evidence" value="ECO:0007669"/>
    <property type="project" value="UniProtKB-SubCell"/>
</dbReference>
<dbReference type="SMART" id="SM00508">
    <property type="entry name" value="PostSET"/>
    <property type="match status" value="1"/>
</dbReference>
<dbReference type="InterPro" id="IPR012677">
    <property type="entry name" value="Nucleotide-bd_a/b_plait_sf"/>
</dbReference>
<dbReference type="PROSITE" id="PS50280">
    <property type="entry name" value="SET"/>
    <property type="match status" value="1"/>
</dbReference>
<feature type="compositionally biased region" description="Low complexity" evidence="19">
    <location>
        <begin position="695"/>
        <end position="704"/>
    </location>
</feature>
<keyword evidence="7 16" id="KW-0808">Transferase</keyword>
<dbReference type="Gene3D" id="2.170.270.10">
    <property type="entry name" value="SET domain"/>
    <property type="match status" value="1"/>
</dbReference>
<dbReference type="SUPFAM" id="SSF82199">
    <property type="entry name" value="SET domain"/>
    <property type="match status" value="1"/>
</dbReference>
<evidence type="ECO:0000259" key="20">
    <source>
        <dbReference type="PROSITE" id="PS50102"/>
    </source>
</evidence>
<dbReference type="InterPro" id="IPR003616">
    <property type="entry name" value="Post-SET_dom"/>
</dbReference>
<dbReference type="SMART" id="SM00317">
    <property type="entry name" value="SET"/>
    <property type="match status" value="1"/>
</dbReference>
<dbReference type="PROSITE" id="PS50868">
    <property type="entry name" value="POST_SET"/>
    <property type="match status" value="1"/>
</dbReference>
<comment type="catalytic activity">
    <reaction evidence="15">
        <text>N(6),N(6)-dimethyl-L-lysyl(4)-[histone H3] + S-adenosyl-L-methionine = N(6),N(6),N(6)-trimethyl-L-lysyl(4)-[histone H3] + S-adenosyl-L-homocysteine + H(+)</text>
        <dbReference type="Rhea" id="RHEA:60272"/>
        <dbReference type="Rhea" id="RHEA-COMP:15537"/>
        <dbReference type="Rhea" id="RHEA-COMP:15540"/>
        <dbReference type="ChEBI" id="CHEBI:15378"/>
        <dbReference type="ChEBI" id="CHEBI:57856"/>
        <dbReference type="ChEBI" id="CHEBI:59789"/>
        <dbReference type="ChEBI" id="CHEBI:61961"/>
        <dbReference type="ChEBI" id="CHEBI:61976"/>
    </reaction>
</comment>
<accession>A0A8K0PJC6</accession>
<name>A0A8K0PJC6_9PEZI</name>
<evidence type="ECO:0000256" key="12">
    <source>
        <dbReference type="ARBA" id="ARBA00044515"/>
    </source>
</evidence>
<dbReference type="EMBL" id="JAESVG020000002">
    <property type="protein sequence ID" value="KAG8630392.1"/>
    <property type="molecule type" value="Genomic_DNA"/>
</dbReference>
<dbReference type="InterPro" id="IPR046341">
    <property type="entry name" value="SET_dom_sf"/>
</dbReference>
<evidence type="ECO:0000256" key="9">
    <source>
        <dbReference type="ARBA" id="ARBA00022853"/>
    </source>
</evidence>
<organism evidence="23 24">
    <name type="scientific">Elsinoe batatas</name>
    <dbReference type="NCBI Taxonomy" id="2601811"/>
    <lineage>
        <taxon>Eukaryota</taxon>
        <taxon>Fungi</taxon>
        <taxon>Dikarya</taxon>
        <taxon>Ascomycota</taxon>
        <taxon>Pezizomycotina</taxon>
        <taxon>Dothideomycetes</taxon>
        <taxon>Dothideomycetidae</taxon>
        <taxon>Myriangiales</taxon>
        <taxon>Elsinoaceae</taxon>
        <taxon>Elsinoe</taxon>
    </lineage>
</organism>
<keyword evidence="18" id="KW-0175">Coiled coil</keyword>
<feature type="domain" description="SET" evidence="21">
    <location>
        <begin position="1097"/>
        <end position="1214"/>
    </location>
</feature>
<dbReference type="Pfam" id="PF00856">
    <property type="entry name" value="SET"/>
    <property type="match status" value="1"/>
</dbReference>
<dbReference type="InterPro" id="IPR035979">
    <property type="entry name" value="RBD_domain_sf"/>
</dbReference>
<evidence type="ECO:0000256" key="11">
    <source>
        <dbReference type="ARBA" id="ARBA00044492"/>
    </source>
</evidence>
<keyword evidence="5 16" id="KW-0158">Chromosome</keyword>
<dbReference type="GO" id="GO:0140999">
    <property type="term" value="F:histone H3K4 trimethyltransferase activity"/>
    <property type="evidence" value="ECO:0007669"/>
    <property type="project" value="UniProtKB-EC"/>
</dbReference>
<feature type="compositionally biased region" description="Basic and acidic residues" evidence="19">
    <location>
        <begin position="677"/>
        <end position="694"/>
    </location>
</feature>
<dbReference type="InterPro" id="IPR000504">
    <property type="entry name" value="RRM_dom"/>
</dbReference>
<feature type="coiled-coil region" evidence="18">
    <location>
        <begin position="839"/>
        <end position="880"/>
    </location>
</feature>
<feature type="domain" description="RRM" evidence="20">
    <location>
        <begin position="225"/>
        <end position="314"/>
    </location>
</feature>
<dbReference type="PANTHER" id="PTHR45814">
    <property type="entry name" value="HISTONE-LYSINE N-METHYLTRANSFERASE SETD1"/>
    <property type="match status" value="1"/>
</dbReference>
<evidence type="ECO:0000256" key="16">
    <source>
        <dbReference type="PIRNR" id="PIRNR037104"/>
    </source>
</evidence>
<evidence type="ECO:0000313" key="23">
    <source>
        <dbReference type="EMBL" id="KAG8630392.1"/>
    </source>
</evidence>
<keyword evidence="17" id="KW-0694">RNA-binding</keyword>
<feature type="compositionally biased region" description="Basic and acidic residues" evidence="19">
    <location>
        <begin position="328"/>
        <end position="341"/>
    </location>
</feature>
<feature type="compositionally biased region" description="Basic and acidic residues" evidence="19">
    <location>
        <begin position="15"/>
        <end position="28"/>
    </location>
</feature>
<evidence type="ECO:0000256" key="15">
    <source>
        <dbReference type="ARBA" id="ARBA00049129"/>
    </source>
</evidence>
<evidence type="ECO:0000256" key="19">
    <source>
        <dbReference type="SAM" id="MobiDB-lite"/>
    </source>
</evidence>
<dbReference type="PANTHER" id="PTHR45814:SF2">
    <property type="entry name" value="HISTONE-LYSINE N-METHYLTRANSFERASE SETD1"/>
    <property type="match status" value="1"/>
</dbReference>
<evidence type="ECO:0000313" key="24">
    <source>
        <dbReference type="Proteomes" id="UP000809789"/>
    </source>
</evidence>
<feature type="region of interest" description="Disordered" evidence="19">
    <location>
        <begin position="603"/>
        <end position="722"/>
    </location>
</feature>
<comment type="function">
    <text evidence="11">Catalytic component of the COMPASS (Set1C) complex that specifically mono-, di- and trimethylates histone H3 to form H3K4me1/2/3. Binds RNAs which might negatively affect its histone methyltransferase activity. COMPASS recognizes ubiquitinated H2B on one face of the nucleosome which stimulates the methylation of H3 on the opposing face.</text>
</comment>
<dbReference type="Pfam" id="PF11767">
    <property type="entry name" value="SET_assoc"/>
    <property type="match status" value="1"/>
</dbReference>
<dbReference type="SUPFAM" id="SSF54928">
    <property type="entry name" value="RNA-binding domain, RBD"/>
    <property type="match status" value="1"/>
</dbReference>
<keyword evidence="24" id="KW-1185">Reference proteome</keyword>
<dbReference type="EC" id="2.1.1.354" evidence="3 16"/>
<keyword evidence="6 16" id="KW-0489">Methyltransferase</keyword>
<dbReference type="InterPro" id="IPR024657">
    <property type="entry name" value="COMPASS_Set1_N-SET"/>
</dbReference>
<evidence type="ECO:0000256" key="4">
    <source>
        <dbReference type="ARBA" id="ARBA00015839"/>
    </source>
</evidence>
<comment type="caution">
    <text evidence="23">The sequence shown here is derived from an EMBL/GenBank/DDBJ whole genome shotgun (WGS) entry which is preliminary data.</text>
</comment>
<evidence type="ECO:0000256" key="7">
    <source>
        <dbReference type="ARBA" id="ARBA00022679"/>
    </source>
</evidence>
<dbReference type="InterPro" id="IPR017111">
    <property type="entry name" value="Set1_fungi"/>
</dbReference>